<dbReference type="OrthoDB" id="7161641at2"/>
<evidence type="ECO:0008006" key="3">
    <source>
        <dbReference type="Google" id="ProtNLM"/>
    </source>
</evidence>
<name>F2IXX9_POLGS</name>
<dbReference type="AlphaFoldDB" id="F2IXX9"/>
<keyword evidence="2" id="KW-1185">Reference proteome</keyword>
<organism evidence="1 2">
    <name type="scientific">Polymorphum gilvum (strain LMG 25793 / CGMCC 1.9160 / SL003B-26A1)</name>
    <dbReference type="NCBI Taxonomy" id="991905"/>
    <lineage>
        <taxon>Bacteria</taxon>
        <taxon>Pseudomonadati</taxon>
        <taxon>Pseudomonadota</taxon>
        <taxon>Alphaproteobacteria</taxon>
        <taxon>Rhodobacterales</taxon>
        <taxon>Paracoccaceae</taxon>
        <taxon>Polymorphum</taxon>
    </lineage>
</organism>
<dbReference type="EMBL" id="CP002568">
    <property type="protein sequence ID" value="ADZ70482.1"/>
    <property type="molecule type" value="Genomic_DNA"/>
</dbReference>
<reference evidence="1 2" key="1">
    <citation type="journal article" date="2011" name="J. Bacteriol.">
        <title>Complete genome sequence of Polymorphum gilvum SL003B-26A1T, a crude oil-degrading bacterium from oil-polluted saline soil.</title>
        <authorList>
            <person name="Li S.G."/>
            <person name="Tang Y.Q."/>
            <person name="Nie Y."/>
            <person name="Cai M."/>
            <person name="Wu X.L."/>
        </authorList>
    </citation>
    <scope>NUCLEOTIDE SEQUENCE [LARGE SCALE GENOMIC DNA]</scope>
    <source>
        <strain evidence="2">LMG 25793 / CGMCC 1.9160 / SL003B-26A1</strain>
    </source>
</reference>
<evidence type="ECO:0000313" key="2">
    <source>
        <dbReference type="Proteomes" id="UP000008130"/>
    </source>
</evidence>
<dbReference type="PATRIC" id="fig|991905.3.peg.2109"/>
<dbReference type="RefSeq" id="WP_013652800.1">
    <property type="nucleotide sequence ID" value="NC_015259.1"/>
</dbReference>
<protein>
    <recommendedName>
        <fullName evidence="3">DUF3971 domain-containing protein</fullName>
    </recommendedName>
</protein>
<accession>F2IXX9</accession>
<dbReference type="eggNOG" id="COG3164">
    <property type="taxonomic scope" value="Bacteria"/>
</dbReference>
<evidence type="ECO:0000313" key="1">
    <source>
        <dbReference type="EMBL" id="ADZ70482.1"/>
    </source>
</evidence>
<gene>
    <name evidence="1" type="ordered locus">SL003B_2056</name>
</gene>
<dbReference type="KEGG" id="pgv:SL003B_2056"/>
<dbReference type="HOGENOM" id="CLU_007198_1_0_5"/>
<proteinExistence type="predicted"/>
<sequence>MNGTTRIRSPRPSGSRRRRLVLVLLAVALVGVAAAAYRLASGAIVAPLLADLMEERASNGPTRLTIGSVSIDLFADDGVQVVISDAHLRVEGAAPVDLFLPRIEAPVQIAPLWSGVIRFATLAVDRPRLVLGMAGSPDEIPDMAHVMEAIDRVAAVVVAEFDRRALADVTIANGRIDIEGAVPRRLTGIDAEIRRDAREGLIAEAEVAGRMGTWNLVMRRTLVSENGARHIGLVARDLTLAELFSSDESVVAGRGFGLPMQVRFNANLSDTGKFEAANLVGRSVNGWFQMGPTTIQFDDVALSLSWIEGTPGILVSKSHVIRGNTHLFFSGNLMPPQTGETAWHLALMSDQAQFGSGDVPEPPQQVDVIQAEAHLDPQSRMIFVDRFALQAGPSSLQGVGSVELRGDGPYVALAFNAADVGVSLLKQVWPITLTPPARRWIIDHMRGGRIDAGQIDVAIRPPAFDVSHPDPGWSGDDLKMDLRMADVSVAPLGSLPTIEGLTATVSIDNEVLTIAARGGQARLASGNAVNVPEATFRIEQLRERNDKVGVLDVKLDGAAADLGAIVDSKPFQVLERTGLSAQALSGSGEMRVDARFPLRLSVDLDAVAWSAQAVLDDFSSKDPIKGHLVRDADVTVVADPSKVTIKGNGRLDGLKADIDIQMPLGGSDVAARQGVVLKVTAKELAERGIDLSSLVKGPMVLELSDAEGHQRFDIDLTDAAVTLEPLGWEKAPGVLSRASFLLVTGSGDRVLRDFRLQSDGVDVAGSVTLSATGEFREASFDRFQIRPGDTASLKVGRDNGGRYRMVLKGRDFDGRGLIARLRDQSRSENEAALSAGYVVTAQIDRLQGFGGVVATGFAATIEGNGVGVKNAVIAGQTNNRSTFQFRIESQNGARTATAELADTGAILRFLDLYERMRGGRGQLSVAMPSGDEWVGSITVRDLSIAEDPAIRKLSEIQAATGGRDGRPILNAGSVRNGEASFDTMQIVFDRRGDMLTVQRGTLQGAVVGGTIGGTVNLASRSLALTGTFVPIFALNNLFAKIPLLGFALGGGSEEGLIGVTYRLSGPMNDPVLSVNPVSAIAPGIFRKMFEFR</sequence>
<dbReference type="Proteomes" id="UP000008130">
    <property type="component" value="Chromosome"/>
</dbReference>
<dbReference type="STRING" id="991905.SL003B_2056"/>